<dbReference type="GO" id="GO:0007529">
    <property type="term" value="P:establishment of synaptic specificity at neuromuscular junction"/>
    <property type="evidence" value="ECO:0007669"/>
    <property type="project" value="TreeGrafter"/>
</dbReference>
<feature type="domain" description="MoaB/Mog" evidence="15">
    <location>
        <begin position="482"/>
        <end position="622"/>
    </location>
</feature>
<keyword evidence="6 13" id="KW-0808">Transferase</keyword>
<dbReference type="Gene3D" id="3.90.105.10">
    <property type="entry name" value="Molybdopterin biosynthesis moea protein, domain 2"/>
    <property type="match status" value="1"/>
</dbReference>
<dbReference type="Gene3D" id="2.40.340.10">
    <property type="entry name" value="MoeA, C-terminal, domain IV"/>
    <property type="match status" value="1"/>
</dbReference>
<dbReference type="SUPFAM" id="SSF53218">
    <property type="entry name" value="Molybdenum cofactor biosynthesis proteins"/>
    <property type="match status" value="2"/>
</dbReference>
<dbReference type="Pfam" id="PF03453">
    <property type="entry name" value="MoeA_N"/>
    <property type="match status" value="1"/>
</dbReference>
<evidence type="ECO:0000256" key="6">
    <source>
        <dbReference type="ARBA" id="ARBA00022679"/>
    </source>
</evidence>
<evidence type="ECO:0000256" key="14">
    <source>
        <dbReference type="SAM" id="MobiDB-lite"/>
    </source>
</evidence>
<comment type="cofactor">
    <cofactor evidence="1 13">
        <name>Mg(2+)</name>
        <dbReference type="ChEBI" id="CHEBI:18420"/>
    </cofactor>
</comment>
<comment type="catalytic activity">
    <reaction evidence="13">
        <text>molybdopterin + ATP + H(+) = adenylyl-molybdopterin + diphosphate</text>
        <dbReference type="Rhea" id="RHEA:31331"/>
        <dbReference type="ChEBI" id="CHEBI:15378"/>
        <dbReference type="ChEBI" id="CHEBI:30616"/>
        <dbReference type="ChEBI" id="CHEBI:33019"/>
        <dbReference type="ChEBI" id="CHEBI:58698"/>
        <dbReference type="ChEBI" id="CHEBI:62727"/>
    </reaction>
</comment>
<feature type="region of interest" description="Disordered" evidence="14">
    <location>
        <begin position="232"/>
        <end position="252"/>
    </location>
</feature>
<dbReference type="InterPro" id="IPR036135">
    <property type="entry name" value="MoeA_linker/N_sf"/>
</dbReference>
<dbReference type="NCBIfam" id="TIGR00177">
    <property type="entry name" value="molyb_syn"/>
    <property type="match status" value="2"/>
</dbReference>
<dbReference type="PANTHER" id="PTHR10192:SF5">
    <property type="entry name" value="GEPHYRIN"/>
    <property type="match status" value="1"/>
</dbReference>
<dbReference type="GO" id="GO:0097112">
    <property type="term" value="P:gamma-aminobutyric acid receptor clustering"/>
    <property type="evidence" value="ECO:0007669"/>
    <property type="project" value="TreeGrafter"/>
</dbReference>
<evidence type="ECO:0000256" key="10">
    <source>
        <dbReference type="ARBA" id="ARBA00022842"/>
    </source>
</evidence>
<reference evidence="16 17" key="1">
    <citation type="submission" date="2015-04" db="EMBL/GenBank/DDBJ databases">
        <authorList>
            <person name="Syromyatnikov M.Y."/>
            <person name="Popov V.N."/>
        </authorList>
    </citation>
    <scope>NUCLEOTIDE SEQUENCE [LARGE SCALE GENOMIC DNA]</scope>
</reference>
<dbReference type="GO" id="GO:0030425">
    <property type="term" value="C:dendrite"/>
    <property type="evidence" value="ECO:0007669"/>
    <property type="project" value="TreeGrafter"/>
</dbReference>
<dbReference type="Gene3D" id="3.40.980.10">
    <property type="entry name" value="MoaB/Mog-like domain"/>
    <property type="match status" value="2"/>
</dbReference>
<dbReference type="Proteomes" id="UP000183832">
    <property type="component" value="Unassembled WGS sequence"/>
</dbReference>
<keyword evidence="12" id="KW-0511">Multifunctional enzyme</keyword>
<comment type="catalytic activity">
    <reaction evidence="13">
        <text>adenylyl-molybdopterin + molybdate = Mo-molybdopterin + AMP + H(+)</text>
        <dbReference type="Rhea" id="RHEA:35047"/>
        <dbReference type="ChEBI" id="CHEBI:15378"/>
        <dbReference type="ChEBI" id="CHEBI:36264"/>
        <dbReference type="ChEBI" id="CHEBI:62727"/>
        <dbReference type="ChEBI" id="CHEBI:71302"/>
        <dbReference type="ChEBI" id="CHEBI:456215"/>
    </reaction>
</comment>
<evidence type="ECO:0000256" key="1">
    <source>
        <dbReference type="ARBA" id="ARBA00001946"/>
    </source>
</evidence>
<keyword evidence="5 13" id="KW-0500">Molybdenum</keyword>
<comment type="similarity">
    <text evidence="3">In the N-terminal section; belongs to the MoaB/Mog family.</text>
</comment>
<evidence type="ECO:0000259" key="15">
    <source>
        <dbReference type="SMART" id="SM00852"/>
    </source>
</evidence>
<comment type="similarity">
    <text evidence="13">Belongs to the MoeA family.</text>
</comment>
<dbReference type="PROSITE" id="PS01078">
    <property type="entry name" value="MOCF_BIOSYNTHESIS_1"/>
    <property type="match status" value="1"/>
</dbReference>
<keyword evidence="7 13" id="KW-0479">Metal-binding</keyword>
<dbReference type="GO" id="GO:0046872">
    <property type="term" value="F:metal ion binding"/>
    <property type="evidence" value="ECO:0007669"/>
    <property type="project" value="UniProtKB-UniRule"/>
</dbReference>
<dbReference type="GO" id="GO:0072579">
    <property type="term" value="P:glycine receptor clustering"/>
    <property type="evidence" value="ECO:0007669"/>
    <property type="project" value="TreeGrafter"/>
</dbReference>
<dbReference type="CDD" id="cd00887">
    <property type="entry name" value="MoeA"/>
    <property type="match status" value="1"/>
</dbReference>
<evidence type="ECO:0000256" key="12">
    <source>
        <dbReference type="ARBA" id="ARBA00023268"/>
    </source>
</evidence>
<dbReference type="SUPFAM" id="SSF63867">
    <property type="entry name" value="MoeA C-terminal domain-like"/>
    <property type="match status" value="1"/>
</dbReference>
<dbReference type="GO" id="GO:0099634">
    <property type="term" value="C:postsynaptic specialization membrane"/>
    <property type="evidence" value="ECO:0007669"/>
    <property type="project" value="GOC"/>
</dbReference>
<evidence type="ECO:0000313" key="16">
    <source>
        <dbReference type="EMBL" id="CRL01104.1"/>
    </source>
</evidence>
<dbReference type="PANTHER" id="PTHR10192">
    <property type="entry name" value="MOLYBDOPTERIN BIOSYNTHESIS PROTEIN"/>
    <property type="match status" value="1"/>
</dbReference>
<evidence type="ECO:0000313" key="17">
    <source>
        <dbReference type="Proteomes" id="UP000183832"/>
    </source>
</evidence>
<keyword evidence="8" id="KW-0547">Nucleotide-binding</keyword>
<evidence type="ECO:0000256" key="13">
    <source>
        <dbReference type="RuleBase" id="RU365090"/>
    </source>
</evidence>
<comment type="similarity">
    <text evidence="4">In the C-terminal section; belongs to the MoeA family.</text>
</comment>
<dbReference type="SUPFAM" id="SSF63882">
    <property type="entry name" value="MoeA N-terminal region -like"/>
    <property type="match status" value="1"/>
</dbReference>
<dbReference type="InterPro" id="IPR036425">
    <property type="entry name" value="MoaB/Mog-like_dom_sf"/>
</dbReference>
<evidence type="ECO:0000256" key="3">
    <source>
        <dbReference type="ARBA" id="ARBA00007589"/>
    </source>
</evidence>
<comment type="function">
    <text evidence="13">Catalyzes two steps in the biosynthesis of the molybdenum cofactor. In the first step, molybdopterin is adenylated. Subsequently, molybdate is inserted into adenylated molybdopterin and AMP is released.</text>
</comment>
<dbReference type="InterPro" id="IPR005110">
    <property type="entry name" value="MoeA_linker/N"/>
</dbReference>
<proteinExistence type="inferred from homology"/>
<keyword evidence="10 13" id="KW-0460">Magnesium</keyword>
<dbReference type="InterPro" id="IPR001453">
    <property type="entry name" value="MoaB/Mog_dom"/>
</dbReference>
<keyword evidence="9" id="KW-0067">ATP-binding</keyword>
<dbReference type="STRING" id="568069.A0A1J1ILR6"/>
<dbReference type="AlphaFoldDB" id="A0A1J1ILR6"/>
<gene>
    <name evidence="16" type="primary">putative Gephyrin</name>
    <name evidence="16" type="ORF">CLUMA_CG014218</name>
</gene>
<keyword evidence="11 13" id="KW-0501">Molybdenum cofactor biosynthesis</keyword>
<dbReference type="InterPro" id="IPR005111">
    <property type="entry name" value="MoeA_C_domain_IV"/>
</dbReference>
<evidence type="ECO:0000256" key="4">
    <source>
        <dbReference type="ARBA" id="ARBA00008339"/>
    </source>
</evidence>
<organism evidence="16 17">
    <name type="scientific">Clunio marinus</name>
    <dbReference type="NCBI Taxonomy" id="568069"/>
    <lineage>
        <taxon>Eukaryota</taxon>
        <taxon>Metazoa</taxon>
        <taxon>Ecdysozoa</taxon>
        <taxon>Arthropoda</taxon>
        <taxon>Hexapoda</taxon>
        <taxon>Insecta</taxon>
        <taxon>Pterygota</taxon>
        <taxon>Neoptera</taxon>
        <taxon>Endopterygota</taxon>
        <taxon>Diptera</taxon>
        <taxon>Nematocera</taxon>
        <taxon>Chironomoidea</taxon>
        <taxon>Chironomidae</taxon>
        <taxon>Clunio</taxon>
    </lineage>
</organism>
<dbReference type="InterPro" id="IPR036688">
    <property type="entry name" value="MoeA_C_domain_IV_sf"/>
</dbReference>
<dbReference type="Gene3D" id="2.170.190.11">
    <property type="entry name" value="Molybdopterin biosynthesis moea protein, domain 3"/>
    <property type="match status" value="1"/>
</dbReference>
<dbReference type="FunFam" id="3.40.980.10:FF:000009">
    <property type="entry name" value="Molybdopterin molybdenumtransferase"/>
    <property type="match status" value="1"/>
</dbReference>
<accession>A0A1J1ILR6</accession>
<sequence>MANFSYGILTDTCHLGTAQDESGPTLKMLLQRSYNAMKVTQSTVPDERNEIEKMLLYYADDLKLHCVLTTGGTGFSPRDITPEATKSVIQRECPQLALAMALESLKKTYFAALSRAICGIRNGTLIINLPGSKKAVVECFNAIESIIPHAIELIRDMKGKTIVTHENLQRDFSFSVSSKSEDDKVDSAVFVDSIRTTEISDQSSESSFIKALSVQTDNFQRQSSEIDQKSIKVEDDRKEFSKQSSKSDSKDITHLLNMSSSTMNEIILDDEILKVPTRKKSKAEKGEERTKVESSNHVCPHKTAVIGDENDRNSPFPMLNVSDALEKVFSTVKRISDPEVLNSPMNCPPFRASIKDGYAIKSTSSSKYRKVIGFIAAGEKIVKKDFAGDECFKINTGAAIPAFADSVVQIEDTKLIKEKSDGSEEEIELLTIPKAKCDIREIGVDLLKGETLFTTNGLMDVPEKTILASVGIQKAQKTPRIAVISTGDELVDPNEGELNEGQIYDSNSTMLKLLLQKHGFEVKTMKIAKDDYKSLKTCVVSSMKECDVIISSGGVSMGDKDFVKPLMKELGFEIHFGRVNMKPGKPMTFASNGDGKSYFALPGNPVSAYVTFHIFVLPALRFMCGFPKTKCQLPTINAILQKDKYTLDPRPEYARAKISFDVNKGLYYAHMPDNQMSSRLASLIDADVLLHLPAATTKIPSVNRGFKVKASILNLHFISDYQG</sequence>
<dbReference type="GO" id="GO:0006777">
    <property type="term" value="P:Mo-molybdopterin cofactor biosynthetic process"/>
    <property type="evidence" value="ECO:0007669"/>
    <property type="project" value="UniProtKB-UniRule"/>
</dbReference>
<dbReference type="GO" id="GO:0098970">
    <property type="term" value="P:postsynaptic neurotransmitter receptor diffusion trapping"/>
    <property type="evidence" value="ECO:0007669"/>
    <property type="project" value="TreeGrafter"/>
</dbReference>
<comment type="pathway">
    <text evidence="2 13">Cofactor biosynthesis; molybdopterin biosynthesis.</text>
</comment>
<evidence type="ECO:0000256" key="11">
    <source>
        <dbReference type="ARBA" id="ARBA00023150"/>
    </source>
</evidence>
<evidence type="ECO:0000256" key="8">
    <source>
        <dbReference type="ARBA" id="ARBA00022741"/>
    </source>
</evidence>
<dbReference type="Pfam" id="PF00994">
    <property type="entry name" value="MoCF_biosynth"/>
    <property type="match status" value="2"/>
</dbReference>
<dbReference type="SMART" id="SM00852">
    <property type="entry name" value="MoCF_biosynth"/>
    <property type="match status" value="2"/>
</dbReference>
<dbReference type="GO" id="GO:0061598">
    <property type="term" value="F:molybdopterin adenylyltransferase activity"/>
    <property type="evidence" value="ECO:0007669"/>
    <property type="project" value="UniProtKB-UniRule"/>
</dbReference>
<dbReference type="Pfam" id="PF03454">
    <property type="entry name" value="MoeA_C"/>
    <property type="match status" value="1"/>
</dbReference>
<dbReference type="UniPathway" id="UPA00344"/>
<dbReference type="OrthoDB" id="4349954at2759"/>
<evidence type="ECO:0000256" key="5">
    <source>
        <dbReference type="ARBA" id="ARBA00022505"/>
    </source>
</evidence>
<evidence type="ECO:0000256" key="2">
    <source>
        <dbReference type="ARBA" id="ARBA00005046"/>
    </source>
</evidence>
<keyword evidence="17" id="KW-1185">Reference proteome</keyword>
<dbReference type="EMBL" id="CVRI01000055">
    <property type="protein sequence ID" value="CRL01104.1"/>
    <property type="molecule type" value="Genomic_DNA"/>
</dbReference>
<feature type="domain" description="MoaB/Mog" evidence="15">
    <location>
        <begin position="7"/>
        <end position="150"/>
    </location>
</feature>
<dbReference type="GO" id="GO:0061599">
    <property type="term" value="F:molybdopterin molybdotransferase activity"/>
    <property type="evidence" value="ECO:0007669"/>
    <property type="project" value="UniProtKB-UniRule"/>
</dbReference>
<evidence type="ECO:0000256" key="9">
    <source>
        <dbReference type="ARBA" id="ARBA00022840"/>
    </source>
</evidence>
<dbReference type="GO" id="GO:0005524">
    <property type="term" value="F:ATP binding"/>
    <property type="evidence" value="ECO:0007669"/>
    <property type="project" value="UniProtKB-UniRule"/>
</dbReference>
<dbReference type="InterPro" id="IPR008284">
    <property type="entry name" value="MoCF_biosynth_CS"/>
</dbReference>
<dbReference type="CDD" id="cd00886">
    <property type="entry name" value="MogA_MoaB"/>
    <property type="match status" value="1"/>
</dbReference>
<evidence type="ECO:0000256" key="7">
    <source>
        <dbReference type="ARBA" id="ARBA00022723"/>
    </source>
</evidence>
<protein>
    <submittedName>
        <fullName evidence="16">CLUMA_CG014218, isoform A</fullName>
    </submittedName>
</protein>
<dbReference type="GO" id="GO:0005829">
    <property type="term" value="C:cytosol"/>
    <property type="evidence" value="ECO:0007669"/>
    <property type="project" value="TreeGrafter"/>
</dbReference>
<name>A0A1J1ILR6_9DIPT</name>
<dbReference type="InterPro" id="IPR038987">
    <property type="entry name" value="MoeA-like"/>
</dbReference>